<keyword evidence="3" id="KW-1185">Reference proteome</keyword>
<sequence length="52" mass="6356">MTYAPERLHAEVAYVAYHFHWTRAEILDLDHHERRRWVREIAHINTRMNEGG</sequence>
<accession>A0A561U857</accession>
<organism evidence="2 3">
    <name type="scientific">Saccharopolyspora dendranthemae</name>
    <dbReference type="NCBI Taxonomy" id="1181886"/>
    <lineage>
        <taxon>Bacteria</taxon>
        <taxon>Bacillati</taxon>
        <taxon>Actinomycetota</taxon>
        <taxon>Actinomycetes</taxon>
        <taxon>Pseudonocardiales</taxon>
        <taxon>Pseudonocardiaceae</taxon>
        <taxon>Saccharopolyspora</taxon>
    </lineage>
</organism>
<dbReference type="EMBL" id="VIWX01000002">
    <property type="protein sequence ID" value="TWF95517.1"/>
    <property type="molecule type" value="Genomic_DNA"/>
</dbReference>
<dbReference type="RefSeq" id="WP_186459385.1">
    <property type="nucleotide sequence ID" value="NZ_VIWX01000002.1"/>
</dbReference>
<dbReference type="Pfam" id="PF20546">
    <property type="entry name" value="DUF6760"/>
    <property type="match status" value="1"/>
</dbReference>
<name>A0A561U857_9PSEU</name>
<dbReference type="InterPro" id="IPR046648">
    <property type="entry name" value="DUF6760"/>
</dbReference>
<evidence type="ECO:0000313" key="3">
    <source>
        <dbReference type="Proteomes" id="UP000316184"/>
    </source>
</evidence>
<dbReference type="AlphaFoldDB" id="A0A561U857"/>
<reference evidence="2 3" key="1">
    <citation type="submission" date="2019-06" db="EMBL/GenBank/DDBJ databases">
        <title>Sequencing the genomes of 1000 actinobacteria strains.</title>
        <authorList>
            <person name="Klenk H.-P."/>
        </authorList>
    </citation>
    <scope>NUCLEOTIDE SEQUENCE [LARGE SCALE GENOMIC DNA]</scope>
    <source>
        <strain evidence="2 3">DSM 46699</strain>
    </source>
</reference>
<comment type="caution">
    <text evidence="2">The sequence shown here is derived from an EMBL/GenBank/DDBJ whole genome shotgun (WGS) entry which is preliminary data.</text>
</comment>
<dbReference type="Proteomes" id="UP000316184">
    <property type="component" value="Unassembled WGS sequence"/>
</dbReference>
<gene>
    <name evidence="2" type="ORF">FHU35_12514</name>
</gene>
<evidence type="ECO:0000259" key="1">
    <source>
        <dbReference type="Pfam" id="PF20546"/>
    </source>
</evidence>
<evidence type="ECO:0000313" key="2">
    <source>
        <dbReference type="EMBL" id="TWF95517.1"/>
    </source>
</evidence>
<feature type="domain" description="DUF6760" evidence="1">
    <location>
        <begin position="3"/>
        <end position="51"/>
    </location>
</feature>
<protein>
    <recommendedName>
        <fullName evidence="1">DUF6760 domain-containing protein</fullName>
    </recommendedName>
</protein>
<proteinExistence type="predicted"/>